<name>A0ABY6HNM2_9ARCH</name>
<keyword evidence="1" id="KW-0472">Membrane</keyword>
<keyword evidence="1" id="KW-1133">Transmembrane helix</keyword>
<reference evidence="2" key="1">
    <citation type="submission" date="2022-09" db="EMBL/GenBank/DDBJ databases">
        <title>Actin cytoskeleton and complex cell architecture in an #Asgard archaeon.</title>
        <authorList>
            <person name="Ponce Toledo R.I."/>
            <person name="Schleper C."/>
            <person name="Rodrigues Oliveira T."/>
            <person name="Wollweber F."/>
            <person name="Xu J."/>
            <person name="Rittmann S."/>
            <person name="Klingl A."/>
            <person name="Pilhofer M."/>
        </authorList>
    </citation>
    <scope>NUCLEOTIDE SEQUENCE</scope>
    <source>
        <strain evidence="2">B-35</strain>
    </source>
</reference>
<dbReference type="EMBL" id="CP104013">
    <property type="protein sequence ID" value="UYP45114.1"/>
    <property type="molecule type" value="Genomic_DNA"/>
</dbReference>
<sequence>MVLKLQWNRGKSFGLALIYLGIMGLLQIIFIAIGQYGMHIGSRPIVILIPIGIILATFYSLIVLFESTTSVVDFRKIHQSVSKKSKKKTTQKPGFKGFINNIYVKPVLMIIVVFSVLFGIAYLISFSWTEQASTFAIADNVAGFGVIIFANYMEVSTKRKAR</sequence>
<gene>
    <name evidence="2" type="ORF">NEF87_001399</name>
</gene>
<accession>A0ABY6HNM2</accession>
<keyword evidence="3" id="KW-1185">Reference proteome</keyword>
<evidence type="ECO:0000313" key="2">
    <source>
        <dbReference type="EMBL" id="UYP45114.1"/>
    </source>
</evidence>
<feature type="transmembrane region" description="Helical" evidence="1">
    <location>
        <begin position="12"/>
        <end position="33"/>
    </location>
</feature>
<evidence type="ECO:0000256" key="1">
    <source>
        <dbReference type="SAM" id="Phobius"/>
    </source>
</evidence>
<keyword evidence="1" id="KW-0812">Transmembrane</keyword>
<feature type="transmembrane region" description="Helical" evidence="1">
    <location>
        <begin position="134"/>
        <end position="153"/>
    </location>
</feature>
<dbReference type="Proteomes" id="UP001208689">
    <property type="component" value="Chromosome"/>
</dbReference>
<organism evidence="2 3">
    <name type="scientific">Candidatus Lokiarchaeum ossiferum</name>
    <dbReference type="NCBI Taxonomy" id="2951803"/>
    <lineage>
        <taxon>Archaea</taxon>
        <taxon>Promethearchaeati</taxon>
        <taxon>Promethearchaeota</taxon>
        <taxon>Promethearchaeia</taxon>
        <taxon>Promethearchaeales</taxon>
        <taxon>Promethearchaeaceae</taxon>
        <taxon>Candidatus Lokiarchaeum</taxon>
    </lineage>
</organism>
<feature type="transmembrane region" description="Helical" evidence="1">
    <location>
        <begin position="107"/>
        <end position="128"/>
    </location>
</feature>
<evidence type="ECO:0000313" key="3">
    <source>
        <dbReference type="Proteomes" id="UP001208689"/>
    </source>
</evidence>
<proteinExistence type="predicted"/>
<feature type="transmembrane region" description="Helical" evidence="1">
    <location>
        <begin position="45"/>
        <end position="65"/>
    </location>
</feature>
<protein>
    <submittedName>
        <fullName evidence="2">Uncharacterized protein</fullName>
    </submittedName>
</protein>